<keyword evidence="17" id="KW-1160">Virus entry into host cell</keyword>
<feature type="transmembrane region" description="Helical" evidence="22">
    <location>
        <begin position="31"/>
        <end position="56"/>
    </location>
</feature>
<evidence type="ECO:0000256" key="9">
    <source>
        <dbReference type="ARBA" id="ARBA00022844"/>
    </source>
</evidence>
<evidence type="ECO:0000256" key="4">
    <source>
        <dbReference type="ARBA" id="ARBA00022511"/>
    </source>
</evidence>
<keyword evidence="9" id="KW-0946">Virion</keyword>
<feature type="disulfide bond" evidence="20">
    <location>
        <begin position="258"/>
        <end position="271"/>
    </location>
</feature>
<evidence type="ECO:0000256" key="21">
    <source>
        <dbReference type="RuleBase" id="RU004216"/>
    </source>
</evidence>
<dbReference type="InterPro" id="IPR036278">
    <property type="entry name" value="Sialidase_sf"/>
</dbReference>
<keyword evidence="16" id="KW-0325">Glycoprotein</keyword>
<comment type="subunit">
    <text evidence="19">Homotetramer; composed of disulfide-linked homodimers. Interacts with F protein trimer.</text>
</comment>
<evidence type="ECO:0000256" key="14">
    <source>
        <dbReference type="ARBA" id="ARBA00023136"/>
    </source>
</evidence>
<evidence type="ECO:0000313" key="23">
    <source>
        <dbReference type="EMBL" id="AKO90682.1"/>
    </source>
</evidence>
<dbReference type="CDD" id="cd15469">
    <property type="entry name" value="HN"/>
    <property type="match status" value="1"/>
</dbReference>
<dbReference type="EMBL" id="KT215610">
    <property type="protein sequence ID" value="AKO90682.1"/>
    <property type="molecule type" value="Viral_cRNA"/>
</dbReference>
<evidence type="ECO:0000256" key="15">
    <source>
        <dbReference type="ARBA" id="ARBA00023157"/>
    </source>
</evidence>
<dbReference type="GO" id="GO:0019062">
    <property type="term" value="P:virion attachment to host cell"/>
    <property type="evidence" value="ECO:0007669"/>
    <property type="project" value="UniProtKB-KW"/>
</dbReference>
<feature type="disulfide bond" evidence="20">
    <location>
        <begin position="192"/>
        <end position="216"/>
    </location>
</feature>
<dbReference type="GeneID" id="26196473"/>
<dbReference type="GO" id="GO:0004308">
    <property type="term" value="F:exo-alpha-sialidase activity"/>
    <property type="evidence" value="ECO:0007669"/>
    <property type="project" value="InterPro"/>
</dbReference>
<evidence type="ECO:0000256" key="2">
    <source>
        <dbReference type="ARBA" id="ARBA00004336"/>
    </source>
</evidence>
<keyword evidence="12" id="KW-0735">Signal-anchor</keyword>
<dbReference type="SUPFAM" id="SSF50939">
    <property type="entry name" value="Sialidases"/>
    <property type="match status" value="1"/>
</dbReference>
<feature type="disulfide bond" evidence="20">
    <location>
        <begin position="465"/>
        <end position="475"/>
    </location>
</feature>
<evidence type="ECO:0000256" key="16">
    <source>
        <dbReference type="ARBA" id="ARBA00023180"/>
    </source>
</evidence>
<dbReference type="InterPro" id="IPR000665">
    <property type="entry name" value="Hemagglutn/HN"/>
</dbReference>
<evidence type="ECO:0000256" key="8">
    <source>
        <dbReference type="ARBA" id="ARBA00022804"/>
    </source>
</evidence>
<gene>
    <name evidence="23" type="primary">HN</name>
</gene>
<keyword evidence="15 20" id="KW-1015">Disulfide bond</keyword>
<dbReference type="GO" id="GO:0019031">
    <property type="term" value="C:viral envelope"/>
    <property type="evidence" value="ECO:0007669"/>
    <property type="project" value="UniProtKB-KW"/>
</dbReference>
<evidence type="ECO:0000256" key="22">
    <source>
        <dbReference type="SAM" id="Phobius"/>
    </source>
</evidence>
<dbReference type="PIRSF" id="PIRSF001072">
    <property type="entry name" value="Hemagglut-neuramid_paramyxoV"/>
    <property type="match status" value="1"/>
</dbReference>
<protein>
    <submittedName>
        <fullName evidence="23">Hemagglutinin-neuraminidase</fullName>
    </submittedName>
</protein>
<keyword evidence="8" id="KW-1161">Viral attachment to host cell</keyword>
<keyword evidence="4" id="KW-1032">Host cell membrane</keyword>
<dbReference type="KEGG" id="vg:26196473"/>
<evidence type="ECO:0000256" key="12">
    <source>
        <dbReference type="ARBA" id="ARBA00022968"/>
    </source>
</evidence>
<evidence type="ECO:0000256" key="3">
    <source>
        <dbReference type="ARBA" id="ARBA00007701"/>
    </source>
</evidence>
<evidence type="ECO:0000256" key="6">
    <source>
        <dbReference type="ARBA" id="ARBA00022581"/>
    </source>
</evidence>
<accession>A0A0H4K9L6</accession>
<keyword evidence="5 21" id="KW-0348">Hemagglutinin</keyword>
<keyword evidence="24" id="KW-1185">Reference proteome</keyword>
<reference evidence="23 24" key="1">
    <citation type="submission" date="2015-06" db="EMBL/GenBank/DDBJ databases">
        <title>Complete genome of a novel parainfluenza virus type 3 (PIV3) identified from goat herds with respiratory diseases in eastern China.</title>
        <authorList>
            <person name="Yang L."/>
            <person name="Jiang J."/>
        </authorList>
    </citation>
    <scope>NUCLEOTIDE SEQUENCE [LARGE SCALE GENOMIC DNA]</scope>
    <source>
        <strain evidence="23">JS2013</strain>
    </source>
</reference>
<dbReference type="OrthoDB" id="12739at10239"/>
<evidence type="ECO:0000256" key="13">
    <source>
        <dbReference type="ARBA" id="ARBA00022989"/>
    </source>
</evidence>
<dbReference type="GO" id="GO:0020002">
    <property type="term" value="C:host cell plasma membrane"/>
    <property type="evidence" value="ECO:0007669"/>
    <property type="project" value="UniProtKB-SubCell"/>
</dbReference>
<keyword evidence="11 21" id="KW-0261">Viral envelope protein</keyword>
<dbReference type="SMR" id="A0A0H4K9L6"/>
<evidence type="ECO:0000256" key="17">
    <source>
        <dbReference type="ARBA" id="ARBA00023296"/>
    </source>
</evidence>
<comment type="function">
    <text evidence="18">Attaches the virus to sialic acid-containing cell receptors and thereby initiating infection. Binding of HN protein to the receptor induces a conformational change that allows the F protein to trigger virion/cell membranes fusion.</text>
</comment>
<evidence type="ECO:0000256" key="11">
    <source>
        <dbReference type="ARBA" id="ARBA00022879"/>
    </source>
</evidence>
<dbReference type="GO" id="GO:0046789">
    <property type="term" value="F:host cell surface receptor binding"/>
    <property type="evidence" value="ECO:0007669"/>
    <property type="project" value="InterPro"/>
</dbReference>
<dbReference type="Gene3D" id="2.120.10.10">
    <property type="match status" value="1"/>
</dbReference>
<evidence type="ECO:0000256" key="1">
    <source>
        <dbReference type="ARBA" id="ARBA00004208"/>
    </source>
</evidence>
<sequence>MEYWGHTNNPDKINRKVGVDQVRDRSKTLKIITFIISMMTSIMSTVALILILIMFIQNNNNNRIILQELRDETDAIEARIQKASNDIGVSIQSGINTRLLTIQNHVQNYIPLALTQQVSSLRESINDVITKREETQSKMPIQRMTHDDGIEPLIPDNFWKCPSGIPTISASPKIRLIPGPGLLATSTTINGCIRLPSLVINNLIYAYTSNLITQGCQDIGKSYQVLQIGIITINSDLVPDLNPRITHTFDIDDNRKSCSLALRNADVYQLCSTPKVDERSDYSSIGIEDIVLDIVTSEGTVSTTRFTNNNITFDKPYAALYPSVGPGIYYDNKIIFLGYGGLEHEENGDVICNITGCPGKTQHDCNQASYSPWFSNRRMVNAIILVNKGLNKVPSLQVWTIPMRQNYWGSEGRLLLLGNKIYIYTRSTSWHSKLQLGTLDISNYNDIRIRWTHHDVLSRPGSEECPWGNTCPRGCITGVYNDAYPLNPSGSVVSSVILDSRTSRENPIITYSTDTSRVNELAIRNNTLSAAYTTTNCVTHYGKGYCFHIIEINHKSLNTLQPMLFKTEIPKSCN</sequence>
<evidence type="ECO:0000256" key="7">
    <source>
        <dbReference type="ARBA" id="ARBA00022692"/>
    </source>
</evidence>
<dbReference type="Proteomes" id="UP000162686">
    <property type="component" value="Genome"/>
</dbReference>
<name>A0A0H4K9L6_9MONO</name>
<keyword evidence="7 22" id="KW-0812">Transmembrane</keyword>
<evidence type="ECO:0000256" key="5">
    <source>
        <dbReference type="ARBA" id="ARBA00022546"/>
    </source>
</evidence>
<evidence type="ECO:0000256" key="10">
    <source>
        <dbReference type="ARBA" id="ARBA00022870"/>
    </source>
</evidence>
<keyword evidence="13 22" id="KW-1133">Transmembrane helix</keyword>
<keyword evidence="6" id="KW-0945">Host-virus interaction</keyword>
<proteinExistence type="inferred from homology"/>
<organism evidence="23 24">
    <name type="scientific">Caprine parainfluenza virus 3</name>
    <dbReference type="NCBI Taxonomy" id="1529392"/>
    <lineage>
        <taxon>Viruses</taxon>
        <taxon>Riboviria</taxon>
        <taxon>Orthornavirae</taxon>
        <taxon>Negarnaviricota</taxon>
        <taxon>Haploviricotina</taxon>
        <taxon>Monjiviricetes</taxon>
        <taxon>Mononegavirales</taxon>
        <taxon>Paramyxoviridae</taxon>
        <taxon>Feraresvirinae</taxon>
        <taxon>Respirovirus</taxon>
        <taxon>Respirovirus caprae</taxon>
    </lineage>
</organism>
<dbReference type="RefSeq" id="YP_009179211.1">
    <property type="nucleotide sequence ID" value="NC_028362.1"/>
</dbReference>
<dbReference type="InterPro" id="IPR016285">
    <property type="entry name" value="Hemagglutn-neuramid"/>
</dbReference>
<keyword evidence="14 22" id="KW-0472">Membrane</keyword>
<dbReference type="GO" id="GO:0046718">
    <property type="term" value="P:symbiont entry into host cell"/>
    <property type="evidence" value="ECO:0007669"/>
    <property type="project" value="UniProtKB-KW"/>
</dbReference>
<comment type="similarity">
    <text evidence="3 21">Belongs to the paramyxoviruses hemagglutinin-neuraminidase family.</text>
</comment>
<evidence type="ECO:0000256" key="20">
    <source>
        <dbReference type="PIRSR" id="PIRSR001072-2"/>
    </source>
</evidence>
<dbReference type="GO" id="GO:0055036">
    <property type="term" value="C:virion membrane"/>
    <property type="evidence" value="ECO:0007669"/>
    <property type="project" value="UniProtKB-SubCell"/>
</dbReference>
<evidence type="ECO:0000256" key="18">
    <source>
        <dbReference type="ARBA" id="ARBA00025476"/>
    </source>
</evidence>
<evidence type="ECO:0000313" key="24">
    <source>
        <dbReference type="Proteomes" id="UP000162686"/>
    </source>
</evidence>
<feature type="disulfide bond" evidence="20">
    <location>
        <begin position="537"/>
        <end position="546"/>
    </location>
</feature>
<evidence type="ECO:0000256" key="19">
    <source>
        <dbReference type="ARBA" id="ARBA00046688"/>
    </source>
</evidence>
<comment type="subcellular location">
    <subcellularLocation>
        <location evidence="2">Host cell membrane</location>
        <topology evidence="2">Single-pass type II membrane protein</topology>
    </subcellularLocation>
    <subcellularLocation>
        <location evidence="1">Virion membrane</location>
        <topology evidence="1">Single-pass type II membrane protein</topology>
    </subcellularLocation>
</comment>
<keyword evidence="10" id="KW-1043">Host membrane</keyword>
<dbReference type="Pfam" id="PF00423">
    <property type="entry name" value="HN"/>
    <property type="match status" value="1"/>
</dbReference>